<reference evidence="1" key="1">
    <citation type="submission" date="2022-07" db="EMBL/GenBank/DDBJ databases">
        <title>Phylogenomic reconstructions and comparative analyses of Kickxellomycotina fungi.</title>
        <authorList>
            <person name="Reynolds N.K."/>
            <person name="Stajich J.E."/>
            <person name="Barry K."/>
            <person name="Grigoriev I.V."/>
            <person name="Crous P."/>
            <person name="Smith M.E."/>
        </authorList>
    </citation>
    <scope>NUCLEOTIDE SEQUENCE</scope>
    <source>
        <strain evidence="1">BCRC 34780</strain>
    </source>
</reference>
<name>A0ACC1L690_9FUNG</name>
<sequence>MSRHTLRTVDMTAVREEIKCFNKHFIERFAFYGHAGPRTRPFRPAQTAANPSQSAADTAGAALTSTTDALAEVADATGTFSESDSDNELLIDWYRSTTRSAANTSGDTVESAAGSSSNDVIEPVSRAALSERLASDCSLPGEPVYLKFRSNLRINQDKADSYLVRKIREFGGNGSGEMPLVGGGDWSGGAARHHSPQRSALRMYKALVDRGVPMVLINEYKTSKVHSACGTELIKPRIISTPRPAPEDGRVQRLIECFGILECPDKKCQDAVEKLVEENRAKRLLREANGERLPVPPETQEPRRLFKGHNQHFLNNFERRNLPAHRSRDTYTLHNRKRTHDQLKPSDSTYRVFVNRDHDSGLSIIDIAKAWAAGLPRPEMYCPQKTSTEGSQPAKRKQPAKGKGKGKQPASAKRKYTCRTCGQQGHSSATCPKKPRDQDDVQPRPSKRRRFS</sequence>
<dbReference type="Proteomes" id="UP001140087">
    <property type="component" value="Unassembled WGS sequence"/>
</dbReference>
<evidence type="ECO:0000313" key="1">
    <source>
        <dbReference type="EMBL" id="KAJ2801229.1"/>
    </source>
</evidence>
<evidence type="ECO:0000313" key="2">
    <source>
        <dbReference type="Proteomes" id="UP001140087"/>
    </source>
</evidence>
<organism evidence="1 2">
    <name type="scientific">Coemansia helicoidea</name>
    <dbReference type="NCBI Taxonomy" id="1286919"/>
    <lineage>
        <taxon>Eukaryota</taxon>
        <taxon>Fungi</taxon>
        <taxon>Fungi incertae sedis</taxon>
        <taxon>Zoopagomycota</taxon>
        <taxon>Kickxellomycotina</taxon>
        <taxon>Kickxellomycetes</taxon>
        <taxon>Kickxellales</taxon>
        <taxon>Kickxellaceae</taxon>
        <taxon>Coemansia</taxon>
    </lineage>
</organism>
<dbReference type="EMBL" id="JANBUN010000808">
    <property type="protein sequence ID" value="KAJ2801229.1"/>
    <property type="molecule type" value="Genomic_DNA"/>
</dbReference>
<gene>
    <name evidence="1" type="ORF">H4R21_002863</name>
</gene>
<proteinExistence type="predicted"/>
<comment type="caution">
    <text evidence="1">The sequence shown here is derived from an EMBL/GenBank/DDBJ whole genome shotgun (WGS) entry which is preliminary data.</text>
</comment>
<keyword evidence="2" id="KW-1185">Reference proteome</keyword>
<accession>A0ACC1L690</accession>
<protein>
    <submittedName>
        <fullName evidence="1">Uncharacterized protein</fullName>
    </submittedName>
</protein>